<dbReference type="InterPro" id="IPR039551">
    <property type="entry name" value="Cho/carn_acyl_trans"/>
</dbReference>
<gene>
    <name evidence="6" type="ORF">Mgra_00002581</name>
</gene>
<evidence type="ECO:0000256" key="3">
    <source>
        <dbReference type="ARBA" id="ARBA00048999"/>
    </source>
</evidence>
<dbReference type="OrthoDB" id="240216at2759"/>
<name>A0A8S9ZW95_9BILA</name>
<evidence type="ECO:0000256" key="2">
    <source>
        <dbReference type="ARBA" id="ARBA00023315"/>
    </source>
</evidence>
<feature type="active site" description="Proton acceptor" evidence="4">
    <location>
        <position position="330"/>
    </location>
</feature>
<dbReference type="Proteomes" id="UP000605970">
    <property type="component" value="Unassembled WGS sequence"/>
</dbReference>
<dbReference type="Gene3D" id="1.10.275.20">
    <property type="entry name" value="Choline/Carnitine o-acyltransferase"/>
    <property type="match status" value="1"/>
</dbReference>
<dbReference type="Pfam" id="PF00755">
    <property type="entry name" value="Carn_acyltransf"/>
    <property type="match status" value="2"/>
</dbReference>
<keyword evidence="2" id="KW-0012">Acyltransferase</keyword>
<keyword evidence="2" id="KW-0808">Transferase</keyword>
<dbReference type="Gene3D" id="3.30.559.70">
    <property type="entry name" value="Choline/Carnitine o-acyltransferase, domain 2"/>
    <property type="match status" value="2"/>
</dbReference>
<organism evidence="6 7">
    <name type="scientific">Meloidogyne graminicola</name>
    <dbReference type="NCBI Taxonomy" id="189291"/>
    <lineage>
        <taxon>Eukaryota</taxon>
        <taxon>Metazoa</taxon>
        <taxon>Ecdysozoa</taxon>
        <taxon>Nematoda</taxon>
        <taxon>Chromadorea</taxon>
        <taxon>Rhabditida</taxon>
        <taxon>Tylenchina</taxon>
        <taxon>Tylenchomorpha</taxon>
        <taxon>Tylenchoidea</taxon>
        <taxon>Meloidogynidae</taxon>
        <taxon>Meloidogyninae</taxon>
        <taxon>Meloidogyne</taxon>
    </lineage>
</organism>
<reference evidence="6" key="1">
    <citation type="journal article" date="2020" name="Ecol. Evol.">
        <title>Genome structure and content of the rice root-knot nematode (Meloidogyne graminicola).</title>
        <authorList>
            <person name="Phan N.T."/>
            <person name="Danchin E.G.J."/>
            <person name="Klopp C."/>
            <person name="Perfus-Barbeoch L."/>
            <person name="Kozlowski D.K."/>
            <person name="Koutsovoulos G.D."/>
            <person name="Lopez-Roques C."/>
            <person name="Bouchez O."/>
            <person name="Zahm M."/>
            <person name="Besnard G."/>
            <person name="Bellafiore S."/>
        </authorList>
    </citation>
    <scope>NUCLEOTIDE SEQUENCE</scope>
    <source>
        <strain evidence="6">VN-18</strain>
    </source>
</reference>
<dbReference type="GO" id="GO:0004102">
    <property type="term" value="F:choline O-acetyltransferase activity"/>
    <property type="evidence" value="ECO:0007669"/>
    <property type="project" value="TreeGrafter"/>
</dbReference>
<dbReference type="GO" id="GO:0043005">
    <property type="term" value="C:neuron projection"/>
    <property type="evidence" value="ECO:0007669"/>
    <property type="project" value="TreeGrafter"/>
</dbReference>
<dbReference type="GO" id="GO:0045202">
    <property type="term" value="C:synapse"/>
    <property type="evidence" value="ECO:0007669"/>
    <property type="project" value="GOC"/>
</dbReference>
<comment type="catalytic activity">
    <reaction evidence="3">
        <text>4,8-dimethylnonanoyl-CoA + (R)-carnitine = O-4,8-dimethylnonanoyl-(R)-carnitine + CoA</text>
        <dbReference type="Rhea" id="RHEA:44860"/>
        <dbReference type="ChEBI" id="CHEBI:16347"/>
        <dbReference type="ChEBI" id="CHEBI:57287"/>
        <dbReference type="ChEBI" id="CHEBI:77061"/>
        <dbReference type="ChEBI" id="CHEBI:84654"/>
    </reaction>
</comment>
<dbReference type="GO" id="GO:0005737">
    <property type="term" value="C:cytoplasm"/>
    <property type="evidence" value="ECO:0007669"/>
    <property type="project" value="TreeGrafter"/>
</dbReference>
<comment type="caution">
    <text evidence="6">The sequence shown here is derived from an EMBL/GenBank/DDBJ whole genome shotgun (WGS) entry which is preliminary data.</text>
</comment>
<evidence type="ECO:0000313" key="6">
    <source>
        <dbReference type="EMBL" id="KAF7637876.1"/>
    </source>
</evidence>
<accession>A0A8S9ZW95</accession>
<proteinExistence type="predicted"/>
<dbReference type="InterPro" id="IPR000542">
    <property type="entry name" value="Carn_acyl_trans"/>
</dbReference>
<dbReference type="EMBL" id="JABEBT010000016">
    <property type="protein sequence ID" value="KAF7637876.1"/>
    <property type="molecule type" value="Genomic_DNA"/>
</dbReference>
<keyword evidence="7" id="KW-1185">Reference proteome</keyword>
<dbReference type="AlphaFoldDB" id="A0A8S9ZW95"/>
<dbReference type="InterPro" id="IPR042572">
    <property type="entry name" value="Carn_acyl_trans_N"/>
</dbReference>
<comment type="pathway">
    <text evidence="1">Lipid metabolism; fatty acid beta-oxidation.</text>
</comment>
<sequence>MEEITTIINNNNILININIQEKQKLKEEKNIEDKWKQYLLPKAPIPNLNHTLIRYLEYSSVLAQTYGLDLNKTIKYVKEFEENFGQKLQKKLEEIAIKEENWINQFWLKEMYLCQRLPLPINFNPAYIFPRCNFKNEEEQINYAALLIKGFLEFKEKIEKKQIPIETVPNRYINSQSIPMCMDQYERVLNFYRQPGINEDILIDRIILNSIQIAEQLNKIIKMAKNRNIKNIIPIGGSGTGERNKSAKFWEEMNKEKINQNSFEMICSSIFVLCLDDEINNNLNLNKLENDGIQILNGFGPYINGLNRWFDSTIQLIVSRNGCCGVCIEHSIAEGIVHINMTEEAIRYANNNFNIFKKNQKENLNNLNLIEPKPLSWLISEKAKELLDEQIIEFEQLTK</sequence>
<feature type="domain" description="Choline/carnitine acyltransferase" evidence="5">
    <location>
        <begin position="44"/>
        <end position="201"/>
    </location>
</feature>
<dbReference type="InterPro" id="IPR042231">
    <property type="entry name" value="Cho/carn_acyl_trans_2"/>
</dbReference>
<dbReference type="GO" id="GO:0007274">
    <property type="term" value="P:neuromuscular synaptic transmission"/>
    <property type="evidence" value="ECO:0007669"/>
    <property type="project" value="TreeGrafter"/>
</dbReference>
<evidence type="ECO:0000256" key="1">
    <source>
        <dbReference type="ARBA" id="ARBA00005005"/>
    </source>
</evidence>
<evidence type="ECO:0000259" key="5">
    <source>
        <dbReference type="Pfam" id="PF00755"/>
    </source>
</evidence>
<feature type="domain" description="Choline/carnitine acyltransferase" evidence="5">
    <location>
        <begin position="207"/>
        <end position="398"/>
    </location>
</feature>
<dbReference type="SUPFAM" id="SSF52777">
    <property type="entry name" value="CoA-dependent acyltransferases"/>
    <property type="match status" value="1"/>
</dbReference>
<dbReference type="GO" id="GO:0008292">
    <property type="term" value="P:acetylcholine biosynthetic process"/>
    <property type="evidence" value="ECO:0007669"/>
    <property type="project" value="TreeGrafter"/>
</dbReference>
<protein>
    <submittedName>
        <fullName evidence="6">Carn_acyltransf domain-containing protein</fullName>
    </submittedName>
</protein>
<evidence type="ECO:0000256" key="4">
    <source>
        <dbReference type="PIRSR" id="PIRSR600542-1"/>
    </source>
</evidence>
<dbReference type="PANTHER" id="PTHR22589">
    <property type="entry name" value="CARNITINE O-ACYLTRANSFERASE"/>
    <property type="match status" value="1"/>
</dbReference>
<dbReference type="PANTHER" id="PTHR22589:SF14">
    <property type="entry name" value="CHOLINE O-ACETYLTRANSFERASE"/>
    <property type="match status" value="1"/>
</dbReference>
<evidence type="ECO:0000313" key="7">
    <source>
        <dbReference type="Proteomes" id="UP000605970"/>
    </source>
</evidence>